<dbReference type="EC" id="3.1.11.2" evidence="9"/>
<feature type="binding site" evidence="6">
    <location>
        <position position="7"/>
    </location>
    <ligand>
        <name>Mg(2+)</name>
        <dbReference type="ChEBI" id="CHEBI:18420"/>
        <label>1</label>
    </ligand>
</feature>
<dbReference type="RefSeq" id="WP_002664752.1">
    <property type="nucleotide sequence ID" value="NZ_UFTJ01000003.1"/>
</dbReference>
<evidence type="ECO:0000256" key="1">
    <source>
        <dbReference type="ARBA" id="ARBA00007092"/>
    </source>
</evidence>
<feature type="site" description="Important for catalytic activity" evidence="7">
    <location>
        <position position="219"/>
    </location>
</feature>
<evidence type="ECO:0000259" key="8">
    <source>
        <dbReference type="Pfam" id="PF03372"/>
    </source>
</evidence>
<dbReference type="InterPro" id="IPR005135">
    <property type="entry name" value="Endo/exonuclease/phosphatase"/>
</dbReference>
<evidence type="ECO:0000256" key="2">
    <source>
        <dbReference type="ARBA" id="ARBA00022723"/>
    </source>
</evidence>
<dbReference type="InterPro" id="IPR036691">
    <property type="entry name" value="Endo/exonu/phosph_ase_sf"/>
</dbReference>
<feature type="binding site" evidence="6">
    <location>
        <position position="35"/>
    </location>
    <ligand>
        <name>Mg(2+)</name>
        <dbReference type="ChEBI" id="CHEBI:18420"/>
        <label>1</label>
    </ligand>
</feature>
<dbReference type="CDD" id="cd10281">
    <property type="entry name" value="Nape_like_AP-endo"/>
    <property type="match status" value="1"/>
</dbReference>
<accession>A0A380ZUF2</accession>
<dbReference type="AlphaFoldDB" id="A0A380ZUF2"/>
<proteinExistence type="inferred from homology"/>
<keyword evidence="2 6" id="KW-0479">Metal-binding</keyword>
<dbReference type="NCBIfam" id="TIGR00633">
    <property type="entry name" value="xth"/>
    <property type="match status" value="1"/>
</dbReference>
<evidence type="ECO:0000313" key="9">
    <source>
        <dbReference type="EMBL" id="SUV52386.1"/>
    </source>
</evidence>
<dbReference type="PANTHER" id="PTHR22748:SF6">
    <property type="entry name" value="DNA-(APURINIC OR APYRIMIDINIC SITE) ENDONUCLEASE"/>
    <property type="match status" value="1"/>
</dbReference>
<gene>
    <name evidence="9" type="primary">exoA</name>
    <name evidence="9" type="ORF">NCTC11661_01524</name>
</gene>
<dbReference type="NCBIfam" id="TIGR00195">
    <property type="entry name" value="exoDNase_III"/>
    <property type="match status" value="1"/>
</dbReference>
<evidence type="ECO:0000256" key="3">
    <source>
        <dbReference type="ARBA" id="ARBA00022801"/>
    </source>
</evidence>
<protein>
    <submittedName>
        <fullName evidence="9">Exodeoxyribonuclease</fullName>
        <ecNumber evidence="9">3.1.11.2</ecNumber>
    </submittedName>
</protein>
<feature type="binding site" evidence="6">
    <location>
        <position position="244"/>
    </location>
    <ligand>
        <name>Mg(2+)</name>
        <dbReference type="ChEBI" id="CHEBI:18420"/>
        <label>1</label>
    </ligand>
</feature>
<sequence length="255" mass="29448">MKILSYNVNGIRAAITKDFFGWLQVAAPDILCVQESKAEVAKIDVESFEKLGYHSFWHSAVRKGYSGVGIITKQLPKNVHYGCGIEKYDVEGRVLRADFEGFSVISVYVPSASNIERLGYKMEFCFDFLKYIKALQKDIPNLIICGDFNICHQAIDIHNPVGLKNVSGFLPEERAWMSQFIEECGLIDSFRYFNQEPDQYTWWSYRQQSRERNKGWRIDYHFATKTLEAQLKRGLILSEVKHSDHCPILVELDVD</sequence>
<dbReference type="GO" id="GO:0046872">
    <property type="term" value="F:metal ion binding"/>
    <property type="evidence" value="ECO:0007669"/>
    <property type="project" value="UniProtKB-KW"/>
</dbReference>
<comment type="cofactor">
    <cofactor evidence="6">
        <name>Mg(2+)</name>
        <dbReference type="ChEBI" id="CHEBI:18420"/>
    </cofactor>
    <cofactor evidence="6">
        <name>Mn(2+)</name>
        <dbReference type="ChEBI" id="CHEBI:29035"/>
    </cofactor>
    <text evidence="6">Probably binds two magnesium or manganese ions per subunit.</text>
</comment>
<evidence type="ECO:0000256" key="7">
    <source>
        <dbReference type="PIRSR" id="PIRSR604808-3"/>
    </source>
</evidence>
<dbReference type="PROSITE" id="PS51435">
    <property type="entry name" value="AP_NUCLEASE_F1_4"/>
    <property type="match status" value="1"/>
</dbReference>
<dbReference type="EMBL" id="UFTJ01000003">
    <property type="protein sequence ID" value="SUV52386.1"/>
    <property type="molecule type" value="Genomic_DNA"/>
</dbReference>
<evidence type="ECO:0000256" key="5">
    <source>
        <dbReference type="PIRSR" id="PIRSR604808-1"/>
    </source>
</evidence>
<dbReference type="Gene3D" id="3.60.10.10">
    <property type="entry name" value="Endonuclease/exonuclease/phosphatase"/>
    <property type="match status" value="1"/>
</dbReference>
<keyword evidence="6" id="KW-0464">Manganese</keyword>
<feature type="site" description="Transition state stabilizer" evidence="7">
    <location>
        <position position="149"/>
    </location>
</feature>
<feature type="active site" description="Proton acceptor" evidence="5">
    <location>
        <position position="245"/>
    </location>
</feature>
<dbReference type="SUPFAM" id="SSF56219">
    <property type="entry name" value="DNase I-like"/>
    <property type="match status" value="1"/>
</dbReference>
<feature type="site" description="Interaction with DNA substrate" evidence="7">
    <location>
        <position position="245"/>
    </location>
</feature>
<dbReference type="GO" id="GO:0008081">
    <property type="term" value="F:phosphoric diester hydrolase activity"/>
    <property type="evidence" value="ECO:0007669"/>
    <property type="project" value="TreeGrafter"/>
</dbReference>
<reference evidence="9 10" key="1">
    <citation type="submission" date="2018-06" db="EMBL/GenBank/DDBJ databases">
        <authorList>
            <consortium name="Pathogen Informatics"/>
            <person name="Doyle S."/>
        </authorList>
    </citation>
    <scope>NUCLEOTIDE SEQUENCE [LARGE SCALE GENOMIC DNA]</scope>
    <source>
        <strain evidence="9 10">NCTC11661</strain>
    </source>
</reference>
<evidence type="ECO:0000256" key="4">
    <source>
        <dbReference type="ARBA" id="ARBA00022842"/>
    </source>
</evidence>
<evidence type="ECO:0000256" key="6">
    <source>
        <dbReference type="PIRSR" id="PIRSR604808-2"/>
    </source>
</evidence>
<dbReference type="GO" id="GO:0003677">
    <property type="term" value="F:DNA binding"/>
    <property type="evidence" value="ECO:0007669"/>
    <property type="project" value="InterPro"/>
</dbReference>
<dbReference type="GO" id="GO:0008311">
    <property type="term" value="F:double-stranded DNA 3'-5' DNA exonuclease activity"/>
    <property type="evidence" value="ECO:0007669"/>
    <property type="project" value="UniProtKB-EC"/>
</dbReference>
<evidence type="ECO:0000313" key="10">
    <source>
        <dbReference type="Proteomes" id="UP000255515"/>
    </source>
</evidence>
<dbReference type="PROSITE" id="PS00726">
    <property type="entry name" value="AP_NUCLEASE_F1_1"/>
    <property type="match status" value="1"/>
</dbReference>
<feature type="active site" description="Proton donor/acceptor" evidence="5">
    <location>
        <position position="147"/>
    </location>
</feature>
<organism evidence="9 10">
    <name type="scientific">Bergeyella zoohelcum</name>
    <dbReference type="NCBI Taxonomy" id="1015"/>
    <lineage>
        <taxon>Bacteria</taxon>
        <taxon>Pseudomonadati</taxon>
        <taxon>Bacteroidota</taxon>
        <taxon>Flavobacteriia</taxon>
        <taxon>Flavobacteriales</taxon>
        <taxon>Weeksellaceae</taxon>
        <taxon>Bergeyella</taxon>
    </lineage>
</organism>
<feature type="binding site" evidence="6">
    <location>
        <position position="245"/>
    </location>
    <ligand>
        <name>Mg(2+)</name>
        <dbReference type="ChEBI" id="CHEBI:18420"/>
        <label>1</label>
    </ligand>
</feature>
<dbReference type="Pfam" id="PF03372">
    <property type="entry name" value="Exo_endo_phos"/>
    <property type="match status" value="1"/>
</dbReference>
<comment type="similarity">
    <text evidence="1">Belongs to the DNA repair enzymes AP/ExoA family.</text>
</comment>
<feature type="binding site" evidence="6">
    <location>
        <position position="149"/>
    </location>
    <ligand>
        <name>Mg(2+)</name>
        <dbReference type="ChEBI" id="CHEBI:18420"/>
        <label>1</label>
    </ligand>
</feature>
<dbReference type="PANTHER" id="PTHR22748">
    <property type="entry name" value="AP ENDONUCLEASE"/>
    <property type="match status" value="1"/>
</dbReference>
<dbReference type="FunFam" id="3.60.10.10:FF:000026">
    <property type="entry name" value="Exodeoxyribonuclease III"/>
    <property type="match status" value="1"/>
</dbReference>
<keyword evidence="3 9" id="KW-0378">Hydrolase</keyword>
<dbReference type="InterPro" id="IPR020847">
    <property type="entry name" value="AP_endonuclease_F1_BS"/>
</dbReference>
<feature type="binding site" evidence="6">
    <location>
        <position position="147"/>
    </location>
    <ligand>
        <name>Mg(2+)</name>
        <dbReference type="ChEBI" id="CHEBI:18420"/>
        <label>1</label>
    </ligand>
</feature>
<dbReference type="GO" id="GO:0003906">
    <property type="term" value="F:DNA-(apurinic or apyrimidinic site) endonuclease activity"/>
    <property type="evidence" value="ECO:0007669"/>
    <property type="project" value="TreeGrafter"/>
</dbReference>
<feature type="domain" description="Endonuclease/exonuclease/phosphatase" evidence="8">
    <location>
        <begin position="4"/>
        <end position="238"/>
    </location>
</feature>
<dbReference type="GO" id="GO:0006284">
    <property type="term" value="P:base-excision repair"/>
    <property type="evidence" value="ECO:0007669"/>
    <property type="project" value="TreeGrafter"/>
</dbReference>
<name>A0A380ZUF2_9FLAO</name>
<dbReference type="InterPro" id="IPR004808">
    <property type="entry name" value="AP_endonuc_1"/>
</dbReference>
<dbReference type="Proteomes" id="UP000255515">
    <property type="component" value="Unassembled WGS sequence"/>
</dbReference>
<feature type="active site" evidence="5">
    <location>
        <position position="108"/>
    </location>
</feature>
<keyword evidence="4 6" id="KW-0460">Magnesium</keyword>